<keyword evidence="1" id="KW-0229">DNA integration</keyword>
<keyword evidence="2 4" id="KW-0238">DNA-binding</keyword>
<dbReference type="Gene3D" id="1.10.443.10">
    <property type="entry name" value="Intergrase catalytic core"/>
    <property type="match status" value="1"/>
</dbReference>
<dbReference type="Pfam" id="PF00589">
    <property type="entry name" value="Phage_integrase"/>
    <property type="match status" value="1"/>
</dbReference>
<keyword evidence="7" id="KW-1185">Reference proteome</keyword>
<dbReference type="Gene3D" id="1.10.150.130">
    <property type="match status" value="1"/>
</dbReference>
<evidence type="ECO:0000259" key="5">
    <source>
        <dbReference type="PROSITE" id="PS51900"/>
    </source>
</evidence>
<dbReference type="GO" id="GO:0003677">
    <property type="term" value="F:DNA binding"/>
    <property type="evidence" value="ECO:0007669"/>
    <property type="project" value="UniProtKB-UniRule"/>
</dbReference>
<dbReference type="PANTHER" id="PTHR30349:SF41">
    <property type="entry name" value="INTEGRASE_RECOMBINASE PROTEIN MJ0367-RELATED"/>
    <property type="match status" value="1"/>
</dbReference>
<dbReference type="Proteomes" id="UP000011632">
    <property type="component" value="Unassembled WGS sequence"/>
</dbReference>
<dbReference type="PANTHER" id="PTHR30349">
    <property type="entry name" value="PHAGE INTEGRASE-RELATED"/>
    <property type="match status" value="1"/>
</dbReference>
<dbReference type="InterPro" id="IPR050090">
    <property type="entry name" value="Tyrosine_recombinase_XerCD"/>
</dbReference>
<dbReference type="OrthoDB" id="198497at2157"/>
<dbReference type="InterPro" id="IPR044068">
    <property type="entry name" value="CB"/>
</dbReference>
<evidence type="ECO:0000256" key="3">
    <source>
        <dbReference type="ARBA" id="ARBA00023172"/>
    </source>
</evidence>
<dbReference type="InterPro" id="IPR013762">
    <property type="entry name" value="Integrase-like_cat_sf"/>
</dbReference>
<protein>
    <submittedName>
        <fullName evidence="6">Integrase domain-containing protein SAM domain-containing protein</fullName>
    </submittedName>
</protein>
<evidence type="ECO:0000256" key="2">
    <source>
        <dbReference type="ARBA" id="ARBA00023125"/>
    </source>
</evidence>
<gene>
    <name evidence="6" type="ORF">C489_03391</name>
</gene>
<name>L9Y7C8_9EURY</name>
<comment type="caution">
    <text evidence="6">The sequence shown here is derived from an EMBL/GenBank/DDBJ whole genome shotgun (WGS) entry which is preliminary data.</text>
</comment>
<keyword evidence="3" id="KW-0233">DNA recombination</keyword>
<evidence type="ECO:0000313" key="6">
    <source>
        <dbReference type="EMBL" id="ELY69959.1"/>
    </source>
</evidence>
<dbReference type="CDD" id="cd00397">
    <property type="entry name" value="DNA_BRE_C"/>
    <property type="match status" value="1"/>
</dbReference>
<dbReference type="InterPro" id="IPR010998">
    <property type="entry name" value="Integrase_recombinase_N"/>
</dbReference>
<evidence type="ECO:0000256" key="1">
    <source>
        <dbReference type="ARBA" id="ARBA00022908"/>
    </source>
</evidence>
<feature type="domain" description="Core-binding (CB)" evidence="5">
    <location>
        <begin position="6"/>
        <end position="91"/>
    </location>
</feature>
<dbReference type="InterPro" id="IPR011010">
    <property type="entry name" value="DNA_brk_join_enz"/>
</dbReference>
<dbReference type="AlphaFoldDB" id="L9Y7C8"/>
<organism evidence="6 7">
    <name type="scientific">Natrinema versiforme JCM 10478</name>
    <dbReference type="NCBI Taxonomy" id="1227496"/>
    <lineage>
        <taxon>Archaea</taxon>
        <taxon>Methanobacteriati</taxon>
        <taxon>Methanobacteriota</taxon>
        <taxon>Stenosarchaea group</taxon>
        <taxon>Halobacteria</taxon>
        <taxon>Halobacteriales</taxon>
        <taxon>Natrialbaceae</taxon>
        <taxon>Natrinema</taxon>
    </lineage>
</organism>
<dbReference type="GO" id="GO:0006310">
    <property type="term" value="P:DNA recombination"/>
    <property type="evidence" value="ECO:0007669"/>
    <property type="project" value="UniProtKB-KW"/>
</dbReference>
<evidence type="ECO:0000313" key="7">
    <source>
        <dbReference type="Proteomes" id="UP000011632"/>
    </source>
</evidence>
<evidence type="ECO:0000256" key="4">
    <source>
        <dbReference type="PROSITE-ProRule" id="PRU01248"/>
    </source>
</evidence>
<accession>L9Y7C8</accession>
<reference evidence="6 7" key="1">
    <citation type="journal article" date="2014" name="PLoS Genet.">
        <title>Phylogenetically driven sequencing of extremely halophilic archaea reveals strategies for static and dynamic osmo-response.</title>
        <authorList>
            <person name="Becker E.A."/>
            <person name="Seitzer P.M."/>
            <person name="Tritt A."/>
            <person name="Larsen D."/>
            <person name="Krusor M."/>
            <person name="Yao A.I."/>
            <person name="Wu D."/>
            <person name="Madern D."/>
            <person name="Eisen J.A."/>
            <person name="Darling A.E."/>
            <person name="Facciotti M.T."/>
        </authorList>
    </citation>
    <scope>NUCLEOTIDE SEQUENCE [LARGE SCALE GENOMIC DNA]</scope>
    <source>
        <strain evidence="6 7">JCM 10478</strain>
    </source>
</reference>
<dbReference type="RefSeq" id="WP_006429728.1">
    <property type="nucleotide sequence ID" value="NZ_AOID01000013.1"/>
</dbReference>
<dbReference type="InterPro" id="IPR002104">
    <property type="entry name" value="Integrase_catalytic"/>
</dbReference>
<sequence length="336" mass="38788">MNLEPIDPETALDLYLADRENDVTQATLYSHSSRIGHLVRWCQEKEITNLNELTGRLLHEYRLWRREEGDLSPASEKTQMDTIRVFVRWLESIDGVEPDLHTKVRSPTLSGDDNVRDIMIEEDRAEDVLGYLRKYEYASRPHVALSLLWHTMMRVGAVRALDLSDYDANEQCLEVVHRPETGTPIKNAEEGQRFIALSTDICELLDDWISDQRPSVVDEHGRKLLLPTPNGRAHTTTIRGDCYRYTRPCVSTNECPHGRDIQECPALAYDQAFECPSSLSPHAFRRGGITYALNQDWPMIAVSDRANVSEGVLDKHYDRRNHQEKMEQRRQYLDNL</sequence>
<dbReference type="SUPFAM" id="SSF56349">
    <property type="entry name" value="DNA breaking-rejoining enzymes"/>
    <property type="match status" value="1"/>
</dbReference>
<dbReference type="EMBL" id="AOID01000013">
    <property type="protein sequence ID" value="ELY69959.1"/>
    <property type="molecule type" value="Genomic_DNA"/>
</dbReference>
<dbReference type="GO" id="GO:0015074">
    <property type="term" value="P:DNA integration"/>
    <property type="evidence" value="ECO:0007669"/>
    <property type="project" value="UniProtKB-KW"/>
</dbReference>
<proteinExistence type="predicted"/>
<dbReference type="PROSITE" id="PS51900">
    <property type="entry name" value="CB"/>
    <property type="match status" value="1"/>
</dbReference>